<dbReference type="Gene3D" id="3.40.50.1820">
    <property type="entry name" value="alpha/beta hydrolase"/>
    <property type="match status" value="1"/>
</dbReference>
<feature type="domain" description="AB hydrolase-1" evidence="1">
    <location>
        <begin position="83"/>
        <end position="177"/>
    </location>
</feature>
<dbReference type="EMBL" id="JABBPG010000002">
    <property type="protein sequence ID" value="NOU49951.1"/>
    <property type="molecule type" value="Genomic_DNA"/>
</dbReference>
<name>A0A849VE23_9GAMM</name>
<dbReference type="RefSeq" id="WP_171625033.1">
    <property type="nucleotide sequence ID" value="NZ_JABBPG010000002.1"/>
</dbReference>
<reference evidence="2 3" key="1">
    <citation type="submission" date="2020-04" db="EMBL/GenBank/DDBJ databases">
        <title>Pseudoalteromonas caenipelagi sp. nov., isolated from a tidal flat.</title>
        <authorList>
            <person name="Park S."/>
            <person name="Yoon J.-H."/>
        </authorList>
    </citation>
    <scope>NUCLEOTIDE SEQUENCE [LARGE SCALE GENOMIC DNA]</scope>
    <source>
        <strain evidence="2 3">JBTF-M23</strain>
    </source>
</reference>
<evidence type="ECO:0000313" key="3">
    <source>
        <dbReference type="Proteomes" id="UP000586305"/>
    </source>
</evidence>
<evidence type="ECO:0000313" key="2">
    <source>
        <dbReference type="EMBL" id="NOU49951.1"/>
    </source>
</evidence>
<keyword evidence="3" id="KW-1185">Reference proteome</keyword>
<gene>
    <name evidence="2" type="ORF">HG263_05290</name>
</gene>
<dbReference type="SUPFAM" id="SSF53474">
    <property type="entry name" value="alpha/beta-Hydrolases"/>
    <property type="match status" value="1"/>
</dbReference>
<dbReference type="GO" id="GO:0016787">
    <property type="term" value="F:hydrolase activity"/>
    <property type="evidence" value="ECO:0007669"/>
    <property type="project" value="UniProtKB-KW"/>
</dbReference>
<dbReference type="InterPro" id="IPR000073">
    <property type="entry name" value="AB_hydrolase_1"/>
</dbReference>
<evidence type="ECO:0000259" key="1">
    <source>
        <dbReference type="Pfam" id="PF12697"/>
    </source>
</evidence>
<dbReference type="AlphaFoldDB" id="A0A849VE23"/>
<protein>
    <submittedName>
        <fullName evidence="2">Alpha/beta hydrolase</fullName>
    </submittedName>
</protein>
<dbReference type="Proteomes" id="UP000586305">
    <property type="component" value="Unassembled WGS sequence"/>
</dbReference>
<organism evidence="2 3">
    <name type="scientific">Pseudoalteromonas caenipelagi</name>
    <dbReference type="NCBI Taxonomy" id="2726988"/>
    <lineage>
        <taxon>Bacteria</taxon>
        <taxon>Pseudomonadati</taxon>
        <taxon>Pseudomonadota</taxon>
        <taxon>Gammaproteobacteria</taxon>
        <taxon>Alteromonadales</taxon>
        <taxon>Pseudoalteromonadaceae</taxon>
        <taxon>Pseudoalteromonas</taxon>
    </lineage>
</organism>
<dbReference type="InterPro" id="IPR029058">
    <property type="entry name" value="AB_hydrolase_fold"/>
</dbReference>
<proteinExistence type="predicted"/>
<accession>A0A849VE23</accession>
<comment type="caution">
    <text evidence="2">The sequence shown here is derived from an EMBL/GenBank/DDBJ whole genome shotgun (WGS) entry which is preliminary data.</text>
</comment>
<dbReference type="Pfam" id="PF12697">
    <property type="entry name" value="Abhydrolase_6"/>
    <property type="match status" value="1"/>
</dbReference>
<sequence length="283" mass="31260">MSSKIYFSKKSGRKPLSYYTIKLVTGSIARIAPSIGKKLVKTLLLTPVRHQSKVAKPSAMLAHKLDFLDAHIDVYELGSGPVVLFTHGWSGSASQFYPLMEKVASLGFKAVAFDHYAHGNSAGKQANLPLFVKGVEAVQNYIGAPVVAAISHSMGCIAALNKVTTKAHILIAPPFDFYTSFEKRILSTGISKSLFEELIKSVESEHGMPFKSLLPERHLSKHKNIFMVHDLEDKFAFHHLSEKVVKQFPHLKLVSTQGLGHSRVINDELTWQSIKTQLTVLVA</sequence>
<keyword evidence="2" id="KW-0378">Hydrolase</keyword>